<dbReference type="SUPFAM" id="SSF49464">
    <property type="entry name" value="Carboxypeptidase regulatory domain-like"/>
    <property type="match status" value="1"/>
</dbReference>
<reference evidence="2 3" key="1">
    <citation type="submission" date="2019-07" db="EMBL/GenBank/DDBJ databases">
        <authorList>
            <person name="Kim J."/>
        </authorList>
    </citation>
    <scope>NUCLEOTIDE SEQUENCE [LARGE SCALE GENOMIC DNA]</scope>
    <source>
        <strain evidence="2 3">MJ1a</strain>
    </source>
</reference>
<dbReference type="Proteomes" id="UP000318010">
    <property type="component" value="Unassembled WGS sequence"/>
</dbReference>
<sequence length="390" mass="44485">MKSNLQKLIKKKLGLFILFLLPLVSFAQSVLQGSVINEVDGKPLPDASVFLNNTTLGSKTNAEGKFRISGIPSGQYELIVSLIGFKSYNQVVTIDRNTEINGVKMTPTVTLMNEVTVSGSDKYRSRKLRMFKEQFLGASGFSNDCEISNPEILVLKFQNHQQVLTGYSNDFLEIENKATGYKIKYLLNNFKLDKIALNISYEGYAFFEELKGDPKQKELWEKHRRAIYYGSPTHFLRVVTAGKADSDFVVRPFCIKKIDTLDNPVYKSMLDIRLGNSAKYYMLRYDTLTTSKYVHPTSNRGVYAISYPYDLDVFYFPPGVPHSLDAYHEHGNRGQIGSFDFINSNIFFDYNGRILNPDGVSLRYRWGRDRVAELLPLGYNPPLREQTAKR</sequence>
<dbReference type="RefSeq" id="WP_146272505.1">
    <property type="nucleotide sequence ID" value="NZ_VOEI01000005.1"/>
</dbReference>
<keyword evidence="2" id="KW-0121">Carboxypeptidase</keyword>
<accession>A0A563U080</accession>
<comment type="caution">
    <text evidence="2">The sequence shown here is derived from an EMBL/GenBank/DDBJ whole genome shotgun (WGS) entry which is preliminary data.</text>
</comment>
<dbReference type="InterPro" id="IPR008969">
    <property type="entry name" value="CarboxyPept-like_regulatory"/>
</dbReference>
<organism evidence="2 3">
    <name type="scientific">Mucilaginibacter achroorhodeus</name>
    <dbReference type="NCBI Taxonomy" id="2599294"/>
    <lineage>
        <taxon>Bacteria</taxon>
        <taxon>Pseudomonadati</taxon>
        <taxon>Bacteroidota</taxon>
        <taxon>Sphingobacteriia</taxon>
        <taxon>Sphingobacteriales</taxon>
        <taxon>Sphingobacteriaceae</taxon>
        <taxon>Mucilaginibacter</taxon>
    </lineage>
</organism>
<keyword evidence="2" id="KW-0378">Hydrolase</keyword>
<keyword evidence="1" id="KW-0732">Signal</keyword>
<evidence type="ECO:0000256" key="1">
    <source>
        <dbReference type="SAM" id="SignalP"/>
    </source>
</evidence>
<keyword evidence="2" id="KW-0645">Protease</keyword>
<evidence type="ECO:0000313" key="3">
    <source>
        <dbReference type="Proteomes" id="UP000318010"/>
    </source>
</evidence>
<keyword evidence="3" id="KW-1185">Reference proteome</keyword>
<dbReference type="EMBL" id="VOEI01000005">
    <property type="protein sequence ID" value="TWR25037.1"/>
    <property type="molecule type" value="Genomic_DNA"/>
</dbReference>
<name>A0A563U080_9SPHI</name>
<feature type="chain" id="PRO_5022045982" evidence="1">
    <location>
        <begin position="28"/>
        <end position="390"/>
    </location>
</feature>
<protein>
    <submittedName>
        <fullName evidence="2">Carboxypeptidase-like regulatory domain-containing protein</fullName>
    </submittedName>
</protein>
<feature type="signal peptide" evidence="1">
    <location>
        <begin position="1"/>
        <end position="27"/>
    </location>
</feature>
<dbReference type="Gene3D" id="2.60.40.1120">
    <property type="entry name" value="Carboxypeptidase-like, regulatory domain"/>
    <property type="match status" value="1"/>
</dbReference>
<dbReference type="Pfam" id="PF13715">
    <property type="entry name" value="CarbopepD_reg_2"/>
    <property type="match status" value="1"/>
</dbReference>
<dbReference type="OrthoDB" id="1223654at2"/>
<evidence type="ECO:0000313" key="2">
    <source>
        <dbReference type="EMBL" id="TWR25037.1"/>
    </source>
</evidence>
<dbReference type="AlphaFoldDB" id="A0A563U080"/>
<proteinExistence type="predicted"/>
<dbReference type="GO" id="GO:0004180">
    <property type="term" value="F:carboxypeptidase activity"/>
    <property type="evidence" value="ECO:0007669"/>
    <property type="project" value="UniProtKB-KW"/>
</dbReference>
<gene>
    <name evidence="2" type="ORF">FPZ42_14925</name>
</gene>